<gene>
    <name evidence="1" type="ORF">SAMN05444338_102184</name>
</gene>
<dbReference type="AlphaFoldDB" id="A0A1H2SWU1"/>
<dbReference type="OrthoDB" id="823362at2"/>
<dbReference type="STRING" id="229203.SAMN05444338_102184"/>
<evidence type="ECO:0000313" key="2">
    <source>
        <dbReference type="Proteomes" id="UP000198569"/>
    </source>
</evidence>
<accession>A0A1H2SWU1</accession>
<proteinExistence type="predicted"/>
<keyword evidence="2" id="KW-1185">Reference proteome</keyword>
<protein>
    <submittedName>
        <fullName evidence="1">Uncharacterized protein</fullName>
    </submittedName>
</protein>
<dbReference type="RefSeq" id="WP_091429513.1">
    <property type="nucleotide sequence ID" value="NZ_FNMV01000002.1"/>
</dbReference>
<name>A0A1H2SWU1_9FLAO</name>
<evidence type="ECO:0000313" key="1">
    <source>
        <dbReference type="EMBL" id="SDW35499.1"/>
    </source>
</evidence>
<sequence>MRKSKLFIILFITISISIVSAQKKEVYVNDDLELITQQDYDRNSGDDYLNLKFDADSIYLNVSAKRIKKGKISNSQLNALKADLAISSAYYDKEDKIVIYYYPGQDACNSSGDKEMTRQNYQEYLKKLKKNQNIKQFFVYKSPEGTAAYGNIDWIMDKNKLIETIFFPVHYPCNSTVIIDSYGNYYSHRGENNISDVFKILKDKKTFTNTAN</sequence>
<reference evidence="2" key="1">
    <citation type="submission" date="2016-10" db="EMBL/GenBank/DDBJ databases">
        <authorList>
            <person name="Varghese N."/>
            <person name="Submissions S."/>
        </authorList>
    </citation>
    <scope>NUCLEOTIDE SEQUENCE [LARGE SCALE GENOMIC DNA]</scope>
    <source>
        <strain evidence="2">DSM 15718</strain>
    </source>
</reference>
<organism evidence="1 2">
    <name type="scientific">Flavobacterium degerlachei</name>
    <dbReference type="NCBI Taxonomy" id="229203"/>
    <lineage>
        <taxon>Bacteria</taxon>
        <taxon>Pseudomonadati</taxon>
        <taxon>Bacteroidota</taxon>
        <taxon>Flavobacteriia</taxon>
        <taxon>Flavobacteriales</taxon>
        <taxon>Flavobacteriaceae</taxon>
        <taxon>Flavobacterium</taxon>
    </lineage>
</organism>
<dbReference type="EMBL" id="FNMV01000002">
    <property type="protein sequence ID" value="SDW35499.1"/>
    <property type="molecule type" value="Genomic_DNA"/>
</dbReference>
<dbReference type="Proteomes" id="UP000198569">
    <property type="component" value="Unassembled WGS sequence"/>
</dbReference>